<dbReference type="InterPro" id="IPR044861">
    <property type="entry name" value="IPNS-like_FE2OG_OXY"/>
</dbReference>
<dbReference type="PANTHER" id="PTHR47991">
    <property type="entry name" value="OXOGLUTARATE/IRON-DEPENDENT DIOXYGENASE"/>
    <property type="match status" value="1"/>
</dbReference>
<dbReference type="InterPro" id="IPR050295">
    <property type="entry name" value="Plant_2OG-oxidoreductases"/>
</dbReference>
<keyword evidence="3 4" id="KW-0408">Iron</keyword>
<dbReference type="InterPro" id="IPR005123">
    <property type="entry name" value="Oxoglu/Fe-dep_dioxygenase_dom"/>
</dbReference>
<name>A0AAW1JPF2_SAPOF</name>
<protein>
    <recommendedName>
        <fullName evidence="5">Fe2OG dioxygenase domain-containing protein</fullName>
    </recommendedName>
</protein>
<dbReference type="Proteomes" id="UP001443914">
    <property type="component" value="Unassembled WGS sequence"/>
</dbReference>
<dbReference type="GO" id="GO:0016491">
    <property type="term" value="F:oxidoreductase activity"/>
    <property type="evidence" value="ECO:0007669"/>
    <property type="project" value="UniProtKB-KW"/>
</dbReference>
<proteinExistence type="inferred from homology"/>
<accession>A0AAW1JPF2</accession>
<gene>
    <name evidence="6" type="ORF">RND81_07G014900</name>
</gene>
<reference evidence="6" key="1">
    <citation type="submission" date="2024-03" db="EMBL/GenBank/DDBJ databases">
        <title>WGS assembly of Saponaria officinalis var. Norfolk2.</title>
        <authorList>
            <person name="Jenkins J."/>
            <person name="Shu S."/>
            <person name="Grimwood J."/>
            <person name="Barry K."/>
            <person name="Goodstein D."/>
            <person name="Schmutz J."/>
            <person name="Leebens-Mack J."/>
            <person name="Osbourn A."/>
        </authorList>
    </citation>
    <scope>NUCLEOTIDE SEQUENCE [LARGE SCALE GENOMIC DNA]</scope>
    <source>
        <strain evidence="6">JIC</strain>
    </source>
</reference>
<dbReference type="SUPFAM" id="SSF51197">
    <property type="entry name" value="Clavaminate synthase-like"/>
    <property type="match status" value="1"/>
</dbReference>
<dbReference type="EMBL" id="JBDFQZ010000007">
    <property type="protein sequence ID" value="KAK9704848.1"/>
    <property type="molecule type" value="Genomic_DNA"/>
</dbReference>
<dbReference type="PROSITE" id="PS51471">
    <property type="entry name" value="FE2OG_OXY"/>
    <property type="match status" value="1"/>
</dbReference>
<evidence type="ECO:0000256" key="4">
    <source>
        <dbReference type="RuleBase" id="RU003682"/>
    </source>
</evidence>
<evidence type="ECO:0000259" key="5">
    <source>
        <dbReference type="PROSITE" id="PS51471"/>
    </source>
</evidence>
<evidence type="ECO:0000256" key="3">
    <source>
        <dbReference type="ARBA" id="ARBA00023004"/>
    </source>
</evidence>
<comment type="similarity">
    <text evidence="1 4">Belongs to the iron/ascorbate-dependent oxidoreductase family.</text>
</comment>
<dbReference type="Pfam" id="PF14226">
    <property type="entry name" value="DIOX_N"/>
    <property type="match status" value="1"/>
</dbReference>
<evidence type="ECO:0000256" key="2">
    <source>
        <dbReference type="ARBA" id="ARBA00022723"/>
    </source>
</evidence>
<dbReference type="Gene3D" id="2.60.120.330">
    <property type="entry name" value="B-lactam Antibiotic, Isopenicillin N Synthase, Chain"/>
    <property type="match status" value="1"/>
</dbReference>
<dbReference type="GO" id="GO:0046872">
    <property type="term" value="F:metal ion binding"/>
    <property type="evidence" value="ECO:0007669"/>
    <property type="project" value="UniProtKB-KW"/>
</dbReference>
<sequence length="314" mass="35633">MEKFVSSWSDGEKLPESYIFPPERRPGNNAEGLNRSVIIQQIMQASQEFGFFQVISHGVPCTLLNDARDFFEEFFALPAEDKIDLCSTDESKNCIYLTSNVDYDTEDRHNWRDTLRLNCSPLEECKQGWTRKPTRFRDIAEKYIVELICEGLGVEQGYLTKELTRKQLLVVHRYPACPDPSLTSGTRNHKDPGLIVILLQGKVSGLQVLNDGQWIGIPPLPDAFLINIGYVLELISNGKLVSVEHRVLTNKERARVSAAFLIIPEDKCVIEPAKAIVNTGNSPIYKSFRFSEFYKLFRAAYNGHTDNLVGKLMI</sequence>
<keyword evidence="7" id="KW-1185">Reference proteome</keyword>
<keyword evidence="2 4" id="KW-0479">Metal-binding</keyword>
<dbReference type="InterPro" id="IPR026992">
    <property type="entry name" value="DIOX_N"/>
</dbReference>
<keyword evidence="4" id="KW-0560">Oxidoreductase</keyword>
<organism evidence="6 7">
    <name type="scientific">Saponaria officinalis</name>
    <name type="common">Common soapwort</name>
    <name type="synonym">Lychnis saponaria</name>
    <dbReference type="NCBI Taxonomy" id="3572"/>
    <lineage>
        <taxon>Eukaryota</taxon>
        <taxon>Viridiplantae</taxon>
        <taxon>Streptophyta</taxon>
        <taxon>Embryophyta</taxon>
        <taxon>Tracheophyta</taxon>
        <taxon>Spermatophyta</taxon>
        <taxon>Magnoliopsida</taxon>
        <taxon>eudicotyledons</taxon>
        <taxon>Gunneridae</taxon>
        <taxon>Pentapetalae</taxon>
        <taxon>Caryophyllales</taxon>
        <taxon>Caryophyllaceae</taxon>
        <taxon>Caryophylleae</taxon>
        <taxon>Saponaria</taxon>
    </lineage>
</organism>
<dbReference type="Pfam" id="PF03171">
    <property type="entry name" value="2OG-FeII_Oxy"/>
    <property type="match status" value="1"/>
</dbReference>
<comment type="caution">
    <text evidence="6">The sequence shown here is derived from an EMBL/GenBank/DDBJ whole genome shotgun (WGS) entry which is preliminary data.</text>
</comment>
<evidence type="ECO:0000313" key="7">
    <source>
        <dbReference type="Proteomes" id="UP001443914"/>
    </source>
</evidence>
<evidence type="ECO:0000256" key="1">
    <source>
        <dbReference type="ARBA" id="ARBA00008056"/>
    </source>
</evidence>
<dbReference type="AlphaFoldDB" id="A0AAW1JPF2"/>
<dbReference type="InterPro" id="IPR027443">
    <property type="entry name" value="IPNS-like_sf"/>
</dbReference>
<feature type="domain" description="Fe2OG dioxygenase" evidence="5">
    <location>
        <begin position="164"/>
        <end position="264"/>
    </location>
</feature>
<evidence type="ECO:0000313" key="6">
    <source>
        <dbReference type="EMBL" id="KAK9704848.1"/>
    </source>
</evidence>